<proteinExistence type="predicted"/>
<evidence type="ECO:0000256" key="3">
    <source>
        <dbReference type="ARBA" id="ARBA00022536"/>
    </source>
</evidence>
<dbReference type="PANTHER" id="PTHR47333:SF4">
    <property type="entry name" value="EGF-LIKE DOMAIN-CONTAINING PROTEIN"/>
    <property type="match status" value="1"/>
</dbReference>
<keyword evidence="4" id="KW-0732">Signal</keyword>
<dbReference type="FunFam" id="2.10.25.10:FF:000014">
    <property type="entry name" value="Latent-transforming growth factor beta-binding protein 3"/>
    <property type="match status" value="1"/>
</dbReference>
<dbReference type="InterPro" id="IPR018097">
    <property type="entry name" value="EGF_Ca-bd_CS"/>
</dbReference>
<keyword evidence="7" id="KW-0325">Glycoprotein</keyword>
<dbReference type="PROSITE" id="PS50026">
    <property type="entry name" value="EGF_3"/>
    <property type="match status" value="1"/>
</dbReference>
<keyword evidence="3 8" id="KW-0245">EGF-like domain</keyword>
<dbReference type="InterPro" id="IPR009030">
    <property type="entry name" value="Growth_fac_rcpt_cys_sf"/>
</dbReference>
<keyword evidence="2" id="KW-0964">Secreted</keyword>
<dbReference type="SMART" id="SM00181">
    <property type="entry name" value="EGF"/>
    <property type="match status" value="2"/>
</dbReference>
<evidence type="ECO:0000256" key="2">
    <source>
        <dbReference type="ARBA" id="ARBA00022525"/>
    </source>
</evidence>
<dbReference type="PROSITE" id="PS01186">
    <property type="entry name" value="EGF_2"/>
    <property type="match status" value="1"/>
</dbReference>
<evidence type="ECO:0000256" key="6">
    <source>
        <dbReference type="ARBA" id="ARBA00023157"/>
    </source>
</evidence>
<protein>
    <recommendedName>
        <fullName evidence="9">EGF-like domain-containing protein</fullName>
    </recommendedName>
</protein>
<feature type="domain" description="EGF-like" evidence="9">
    <location>
        <begin position="52"/>
        <end position="91"/>
    </location>
</feature>
<dbReference type="FunFam" id="2.10.25.10:FF:000383">
    <property type="entry name" value="Hemicentin 1"/>
    <property type="match status" value="1"/>
</dbReference>
<comment type="caution">
    <text evidence="8">Lacks conserved residue(s) required for the propagation of feature annotation.</text>
</comment>
<evidence type="ECO:0000256" key="7">
    <source>
        <dbReference type="ARBA" id="ARBA00023180"/>
    </source>
</evidence>
<dbReference type="PANTHER" id="PTHR47333">
    <property type="entry name" value="VON WILLEBRAND FACTOR C AND EGF DOMAIN-CONTAINING PROTEIN"/>
    <property type="match status" value="1"/>
</dbReference>
<dbReference type="GO" id="GO:0005576">
    <property type="term" value="C:extracellular region"/>
    <property type="evidence" value="ECO:0007669"/>
    <property type="project" value="UniProtKB-SubCell"/>
</dbReference>
<dbReference type="STRING" id="62062.ENSHHUP00000052940"/>
<keyword evidence="11" id="KW-1185">Reference proteome</keyword>
<comment type="subcellular location">
    <subcellularLocation>
        <location evidence="1">Secreted</location>
    </subcellularLocation>
</comment>
<dbReference type="Proteomes" id="UP000314982">
    <property type="component" value="Unassembled WGS sequence"/>
</dbReference>
<dbReference type="GeneTree" id="ENSGT00940000164697"/>
<dbReference type="InterPro" id="IPR049883">
    <property type="entry name" value="NOTCH1_EGF-like"/>
</dbReference>
<evidence type="ECO:0000256" key="8">
    <source>
        <dbReference type="PROSITE-ProRule" id="PRU00076"/>
    </source>
</evidence>
<evidence type="ECO:0000256" key="4">
    <source>
        <dbReference type="ARBA" id="ARBA00022729"/>
    </source>
</evidence>
<name>A0A4W5NUE9_9TELE</name>
<dbReference type="SUPFAM" id="SSF57184">
    <property type="entry name" value="Growth factor receptor domain"/>
    <property type="match status" value="1"/>
</dbReference>
<dbReference type="CDD" id="cd00054">
    <property type="entry name" value="EGF_CA"/>
    <property type="match status" value="2"/>
</dbReference>
<reference evidence="10" key="2">
    <citation type="submission" date="2025-08" db="UniProtKB">
        <authorList>
            <consortium name="Ensembl"/>
        </authorList>
    </citation>
    <scope>IDENTIFICATION</scope>
</reference>
<dbReference type="Gene3D" id="2.10.25.10">
    <property type="entry name" value="Laminin"/>
    <property type="match status" value="2"/>
</dbReference>
<keyword evidence="5" id="KW-0677">Repeat</keyword>
<dbReference type="Ensembl" id="ENSHHUT00000054795.1">
    <property type="protein sequence ID" value="ENSHHUP00000052940.1"/>
    <property type="gene ID" value="ENSHHUG00000031806.1"/>
</dbReference>
<accession>A0A4W5NUE9</accession>
<dbReference type="InterPro" id="IPR001881">
    <property type="entry name" value="EGF-like_Ca-bd_dom"/>
</dbReference>
<reference evidence="10" key="3">
    <citation type="submission" date="2025-09" db="UniProtKB">
        <authorList>
            <consortium name="Ensembl"/>
        </authorList>
    </citation>
    <scope>IDENTIFICATION</scope>
</reference>
<sequence length="96" mass="10646">MWYLSTDIDECAQGSHMCHYNQQCVNTVGTYRCQAKCGPGFKPSVMGTSCEDVDECQESSLSPCQQQCLNTLGSFRCVCNPGYQLSGQRCLGQWTL</sequence>
<dbReference type="AlphaFoldDB" id="A0A4W5NUE9"/>
<dbReference type="Pfam" id="PF07645">
    <property type="entry name" value="EGF_CA"/>
    <property type="match status" value="2"/>
</dbReference>
<dbReference type="InterPro" id="IPR000152">
    <property type="entry name" value="EGF-type_Asp/Asn_hydroxyl_site"/>
</dbReference>
<evidence type="ECO:0000256" key="5">
    <source>
        <dbReference type="ARBA" id="ARBA00022737"/>
    </source>
</evidence>
<dbReference type="GO" id="GO:0005509">
    <property type="term" value="F:calcium ion binding"/>
    <property type="evidence" value="ECO:0007669"/>
    <property type="project" value="InterPro"/>
</dbReference>
<reference evidence="11" key="1">
    <citation type="submission" date="2018-06" db="EMBL/GenBank/DDBJ databases">
        <title>Genome assembly of Danube salmon.</title>
        <authorList>
            <person name="Macqueen D.J."/>
            <person name="Gundappa M.K."/>
        </authorList>
    </citation>
    <scope>NUCLEOTIDE SEQUENCE [LARGE SCALE GENOMIC DNA]</scope>
</reference>
<organism evidence="10 11">
    <name type="scientific">Hucho hucho</name>
    <name type="common">huchen</name>
    <dbReference type="NCBI Taxonomy" id="62062"/>
    <lineage>
        <taxon>Eukaryota</taxon>
        <taxon>Metazoa</taxon>
        <taxon>Chordata</taxon>
        <taxon>Craniata</taxon>
        <taxon>Vertebrata</taxon>
        <taxon>Euteleostomi</taxon>
        <taxon>Actinopterygii</taxon>
        <taxon>Neopterygii</taxon>
        <taxon>Teleostei</taxon>
        <taxon>Protacanthopterygii</taxon>
        <taxon>Salmoniformes</taxon>
        <taxon>Salmonidae</taxon>
        <taxon>Salmoninae</taxon>
        <taxon>Hucho</taxon>
    </lineage>
</organism>
<dbReference type="PROSITE" id="PS01187">
    <property type="entry name" value="EGF_CA"/>
    <property type="match status" value="1"/>
</dbReference>
<evidence type="ECO:0000259" key="9">
    <source>
        <dbReference type="PROSITE" id="PS50026"/>
    </source>
</evidence>
<dbReference type="PROSITE" id="PS00010">
    <property type="entry name" value="ASX_HYDROXYL"/>
    <property type="match status" value="1"/>
</dbReference>
<dbReference type="SMART" id="SM00179">
    <property type="entry name" value="EGF_CA"/>
    <property type="match status" value="2"/>
</dbReference>
<evidence type="ECO:0000256" key="1">
    <source>
        <dbReference type="ARBA" id="ARBA00004613"/>
    </source>
</evidence>
<evidence type="ECO:0000313" key="10">
    <source>
        <dbReference type="Ensembl" id="ENSHHUP00000052940.1"/>
    </source>
</evidence>
<dbReference type="InterPro" id="IPR000742">
    <property type="entry name" value="EGF"/>
</dbReference>
<dbReference type="InterPro" id="IPR052080">
    <property type="entry name" value="vWF_C/EGF_Fibrillin"/>
</dbReference>
<evidence type="ECO:0000313" key="11">
    <source>
        <dbReference type="Proteomes" id="UP000314982"/>
    </source>
</evidence>
<keyword evidence="6" id="KW-1015">Disulfide bond</keyword>